<proteinExistence type="inferred from homology"/>
<feature type="domain" description="Pterin-binding" evidence="7">
    <location>
        <begin position="1"/>
        <end position="264"/>
    </location>
</feature>
<dbReference type="EC" id="2.1.1.258" evidence="8"/>
<dbReference type="InterPro" id="IPR000489">
    <property type="entry name" value="Pterin-binding_dom"/>
</dbReference>
<protein>
    <submittedName>
        <fullName evidence="8">5-methyltetrahydrofolate:corrinoid/iron-sulfur protein co-methyltransferase</fullName>
        <ecNumber evidence="8">2.1.1.258</ecNumber>
    </submittedName>
</protein>
<dbReference type="GO" id="GO:0046653">
    <property type="term" value="P:tetrahydrofolate metabolic process"/>
    <property type="evidence" value="ECO:0007669"/>
    <property type="project" value="TreeGrafter"/>
</dbReference>
<evidence type="ECO:0000256" key="4">
    <source>
        <dbReference type="ARBA" id="ARBA00022679"/>
    </source>
</evidence>
<dbReference type="GO" id="GO:0031419">
    <property type="term" value="F:cobalamin binding"/>
    <property type="evidence" value="ECO:0007669"/>
    <property type="project" value="UniProtKB-KW"/>
</dbReference>
<evidence type="ECO:0000256" key="2">
    <source>
        <dbReference type="ARBA" id="ARBA00022603"/>
    </source>
</evidence>
<evidence type="ECO:0000313" key="8">
    <source>
        <dbReference type="EMBL" id="VYU41090.1"/>
    </source>
</evidence>
<gene>
    <name evidence="8" type="primary">acsE_6</name>
    <name evidence="8" type="ORF">ELLFYP34_03518</name>
</gene>
<keyword evidence="6" id="KW-0170">Cobalt</keyword>
<dbReference type="PROSITE" id="PS50972">
    <property type="entry name" value="PTERIN_BINDING"/>
    <property type="match status" value="1"/>
</dbReference>
<keyword evidence="3" id="KW-0846">Cobalamin</keyword>
<dbReference type="PANTHER" id="PTHR45833">
    <property type="entry name" value="METHIONINE SYNTHASE"/>
    <property type="match status" value="1"/>
</dbReference>
<dbReference type="Gene3D" id="3.20.20.20">
    <property type="entry name" value="Dihydropteroate synthase-like"/>
    <property type="match status" value="1"/>
</dbReference>
<dbReference type="SUPFAM" id="SSF51717">
    <property type="entry name" value="Dihydropteroate synthetase-like"/>
    <property type="match status" value="1"/>
</dbReference>
<reference evidence="8" key="1">
    <citation type="submission" date="2019-11" db="EMBL/GenBank/DDBJ databases">
        <authorList>
            <person name="Feng L."/>
        </authorList>
    </citation>
    <scope>NUCLEOTIDE SEQUENCE</scope>
    <source>
        <strain evidence="8">ElimosumLFYP34</strain>
    </source>
</reference>
<dbReference type="AlphaFoldDB" id="A0A6N3EIZ9"/>
<dbReference type="EMBL" id="CACRTR010000011">
    <property type="protein sequence ID" value="VYU41090.1"/>
    <property type="molecule type" value="Genomic_DNA"/>
</dbReference>
<accession>A0A6N3EIZ9</accession>
<keyword evidence="5" id="KW-0479">Metal-binding</keyword>
<evidence type="ECO:0000256" key="6">
    <source>
        <dbReference type="ARBA" id="ARBA00023285"/>
    </source>
</evidence>
<dbReference type="GO" id="GO:0046872">
    <property type="term" value="F:metal ion binding"/>
    <property type="evidence" value="ECO:0007669"/>
    <property type="project" value="UniProtKB-KW"/>
</dbReference>
<evidence type="ECO:0000256" key="3">
    <source>
        <dbReference type="ARBA" id="ARBA00022628"/>
    </source>
</evidence>
<dbReference type="Pfam" id="PF00809">
    <property type="entry name" value="Pterin_bind"/>
    <property type="match status" value="1"/>
</dbReference>
<dbReference type="PANTHER" id="PTHR45833:SF1">
    <property type="entry name" value="METHIONINE SYNTHASE"/>
    <property type="match status" value="1"/>
</dbReference>
<keyword evidence="4 8" id="KW-0808">Transferase</keyword>
<evidence type="ECO:0000259" key="7">
    <source>
        <dbReference type="PROSITE" id="PS50972"/>
    </source>
</evidence>
<comment type="similarity">
    <text evidence="1">Belongs to the vitamin-B12 dependent methionine synthase family.</text>
</comment>
<dbReference type="InterPro" id="IPR011005">
    <property type="entry name" value="Dihydropteroate_synth-like_sf"/>
</dbReference>
<sequence length="264" mass="29249">MLYIGESINGTIPAVNQAILKHDADFILKLAATQVECGADYLDVNAGTGGIGNERDDLKWLIELLQDNVECPLCLDSSEPEILMETYENYRGKPMFNSVCDGKKLDIMAPAISEQECSVIALAHGEDGIPDNAELRFVFADKIIKRLRNINVKDCDIYIDPIIMSLSTNTGAGKVTLDTIKRIHEAYPEVNIILPISNIGFGIPKRKRINDTFAAMCIQNGANAFIADVRDKSFIGTTLAAEALLDKDRFCKRYIKAYKKGRIE</sequence>
<dbReference type="GO" id="GO:0005829">
    <property type="term" value="C:cytosol"/>
    <property type="evidence" value="ECO:0007669"/>
    <property type="project" value="TreeGrafter"/>
</dbReference>
<name>A0A6N3EIZ9_EUBLI</name>
<evidence type="ECO:0000256" key="1">
    <source>
        <dbReference type="ARBA" id="ARBA00010398"/>
    </source>
</evidence>
<dbReference type="GO" id="GO:0032259">
    <property type="term" value="P:methylation"/>
    <property type="evidence" value="ECO:0007669"/>
    <property type="project" value="UniProtKB-KW"/>
</dbReference>
<dbReference type="GO" id="GO:0008705">
    <property type="term" value="F:methionine synthase activity"/>
    <property type="evidence" value="ECO:0007669"/>
    <property type="project" value="TreeGrafter"/>
</dbReference>
<dbReference type="GO" id="GO:0102036">
    <property type="term" value="F:methyltetrahydrofolate:corrinoid/iron-sulfur protein methyltransferase activity"/>
    <property type="evidence" value="ECO:0007669"/>
    <property type="project" value="UniProtKB-EC"/>
</dbReference>
<evidence type="ECO:0000256" key="5">
    <source>
        <dbReference type="ARBA" id="ARBA00022723"/>
    </source>
</evidence>
<organism evidence="8">
    <name type="scientific">Eubacterium limosum</name>
    <dbReference type="NCBI Taxonomy" id="1736"/>
    <lineage>
        <taxon>Bacteria</taxon>
        <taxon>Bacillati</taxon>
        <taxon>Bacillota</taxon>
        <taxon>Clostridia</taxon>
        <taxon>Eubacteriales</taxon>
        <taxon>Eubacteriaceae</taxon>
        <taxon>Eubacterium</taxon>
    </lineage>
</organism>
<dbReference type="NCBIfam" id="NF005719">
    <property type="entry name" value="PRK07535.1"/>
    <property type="match status" value="1"/>
</dbReference>
<dbReference type="GO" id="GO:0050667">
    <property type="term" value="P:homocysteine metabolic process"/>
    <property type="evidence" value="ECO:0007669"/>
    <property type="project" value="TreeGrafter"/>
</dbReference>
<keyword evidence="2 8" id="KW-0489">Methyltransferase</keyword>
<dbReference type="InterPro" id="IPR050554">
    <property type="entry name" value="Met_Synthase/Corrinoid"/>
</dbReference>